<protein>
    <submittedName>
        <fullName evidence="1">Uncharacterized protein</fullName>
    </submittedName>
</protein>
<accession>A0A450SCW4</accession>
<dbReference type="EMBL" id="CAADEX010000027">
    <property type="protein sequence ID" value="VFJ50241.1"/>
    <property type="molecule type" value="Genomic_DNA"/>
</dbReference>
<dbReference type="AlphaFoldDB" id="A0A450SCW4"/>
<proteinExistence type="predicted"/>
<name>A0A450SCW4_9GAMM</name>
<gene>
    <name evidence="1" type="ORF">BECKDK2373B_GA0170837_102725</name>
</gene>
<evidence type="ECO:0000313" key="1">
    <source>
        <dbReference type="EMBL" id="VFJ50241.1"/>
    </source>
</evidence>
<organism evidence="1">
    <name type="scientific">Candidatus Kentrum sp. DK</name>
    <dbReference type="NCBI Taxonomy" id="2126562"/>
    <lineage>
        <taxon>Bacteria</taxon>
        <taxon>Pseudomonadati</taxon>
        <taxon>Pseudomonadota</taxon>
        <taxon>Gammaproteobacteria</taxon>
        <taxon>Candidatus Kentrum</taxon>
    </lineage>
</organism>
<sequence length="85" mass="9850">MSGSWSINLIISFWSTSSSPWPERIISSRNLKIRRGLQQGLSNQVIVSFPEFSLCNPEVTVRLIANWHYHKRGLSPREARRQQGR</sequence>
<reference evidence="1" key="1">
    <citation type="submission" date="2019-02" db="EMBL/GenBank/DDBJ databases">
        <authorList>
            <person name="Gruber-Vodicka R. H."/>
            <person name="Seah K. B. B."/>
        </authorList>
    </citation>
    <scope>NUCLEOTIDE SEQUENCE</scope>
    <source>
        <strain evidence="1">BECK_DK47</strain>
    </source>
</reference>